<dbReference type="OrthoDB" id="596910at2"/>
<proteinExistence type="predicted"/>
<feature type="domain" description="NAD-dependent epimerase/dehydratase" evidence="1">
    <location>
        <begin position="6"/>
        <end position="230"/>
    </location>
</feature>
<dbReference type="STRING" id="1220578.FPE01S_01_18790"/>
<keyword evidence="3" id="KW-1185">Reference proteome</keyword>
<dbReference type="EMBL" id="BBWV01000001">
    <property type="protein sequence ID" value="GAO42861.1"/>
    <property type="molecule type" value="Genomic_DNA"/>
</dbReference>
<evidence type="ECO:0000259" key="1">
    <source>
        <dbReference type="Pfam" id="PF01370"/>
    </source>
</evidence>
<gene>
    <name evidence="2" type="ORF">FPE01S_01_18790</name>
</gene>
<dbReference type="GO" id="GO:0004029">
    <property type="term" value="F:aldehyde dehydrogenase (NAD+) activity"/>
    <property type="evidence" value="ECO:0007669"/>
    <property type="project" value="TreeGrafter"/>
</dbReference>
<protein>
    <submittedName>
        <fullName evidence="2">Putative oxidoreductase</fullName>
    </submittedName>
</protein>
<dbReference type="GO" id="GO:0005737">
    <property type="term" value="C:cytoplasm"/>
    <property type="evidence" value="ECO:0007669"/>
    <property type="project" value="TreeGrafter"/>
</dbReference>
<name>A0A0E9MZQ4_9BACT</name>
<dbReference type="AlphaFoldDB" id="A0A0E9MZQ4"/>
<dbReference type="InterPro" id="IPR001509">
    <property type="entry name" value="Epimerase_deHydtase"/>
</dbReference>
<accession>A0A0E9MZQ4</accession>
<dbReference type="Proteomes" id="UP000033121">
    <property type="component" value="Unassembled WGS sequence"/>
</dbReference>
<reference evidence="2 3" key="1">
    <citation type="submission" date="2015-04" db="EMBL/GenBank/DDBJ databases">
        <title>Whole genome shotgun sequence of Flavihumibacter petaseus NBRC 106054.</title>
        <authorList>
            <person name="Miyazawa S."/>
            <person name="Hosoyama A."/>
            <person name="Hashimoto M."/>
            <person name="Noguchi M."/>
            <person name="Tsuchikane K."/>
            <person name="Ohji S."/>
            <person name="Yamazoe A."/>
            <person name="Ichikawa N."/>
            <person name="Kimura A."/>
            <person name="Fujita N."/>
        </authorList>
    </citation>
    <scope>NUCLEOTIDE SEQUENCE [LARGE SCALE GENOMIC DNA]</scope>
    <source>
        <strain evidence="2 3">NBRC 106054</strain>
    </source>
</reference>
<dbReference type="Pfam" id="PF01370">
    <property type="entry name" value="Epimerase"/>
    <property type="match status" value="1"/>
</dbReference>
<dbReference type="PANTHER" id="PTHR48079:SF6">
    <property type="entry name" value="NAD(P)-BINDING DOMAIN-CONTAINING PROTEIN-RELATED"/>
    <property type="match status" value="1"/>
</dbReference>
<sequence>MNNPIILVTGGTGFLGTYIIRELLRKGYTVRAIKRASSKLPAFIDTASWEGVDWHEADLLDVVSLQDAFAGVDAVIHAGAVVSFKPEDRRNMYAVNVTGTANVVNVALQENVRRLVHISSVAALGRTANGEVVNETKSWTENKLNTHYAISKFHGELEAWRGFAEGLEGVVLNPSTVLGYGDWNTSSCAIFRQAYQGMPWYTEGVNGFVGVEDLARATVAMLESQQSMERFVVSAENLPFRTLMTSIGREFGQRPPWRKASPAMGGIAWRLEKLRSLFNGHTPLLSRETARIAQSKTYFDSGKLLTTLPEFRFTPLEKVIRESCSRYLQQLKA</sequence>
<dbReference type="SUPFAM" id="SSF51735">
    <property type="entry name" value="NAD(P)-binding Rossmann-fold domains"/>
    <property type="match status" value="1"/>
</dbReference>
<organism evidence="2 3">
    <name type="scientific">Flavihumibacter petaseus NBRC 106054</name>
    <dbReference type="NCBI Taxonomy" id="1220578"/>
    <lineage>
        <taxon>Bacteria</taxon>
        <taxon>Pseudomonadati</taxon>
        <taxon>Bacteroidota</taxon>
        <taxon>Chitinophagia</taxon>
        <taxon>Chitinophagales</taxon>
        <taxon>Chitinophagaceae</taxon>
        <taxon>Flavihumibacter</taxon>
    </lineage>
</organism>
<evidence type="ECO:0000313" key="2">
    <source>
        <dbReference type="EMBL" id="GAO42861.1"/>
    </source>
</evidence>
<dbReference type="InterPro" id="IPR051783">
    <property type="entry name" value="NAD(P)-dependent_oxidoreduct"/>
</dbReference>
<evidence type="ECO:0000313" key="3">
    <source>
        <dbReference type="Proteomes" id="UP000033121"/>
    </source>
</evidence>
<dbReference type="InterPro" id="IPR036291">
    <property type="entry name" value="NAD(P)-bd_dom_sf"/>
</dbReference>
<dbReference type="PANTHER" id="PTHR48079">
    <property type="entry name" value="PROTEIN YEEZ"/>
    <property type="match status" value="1"/>
</dbReference>
<comment type="caution">
    <text evidence="2">The sequence shown here is derived from an EMBL/GenBank/DDBJ whole genome shotgun (WGS) entry which is preliminary data.</text>
</comment>
<dbReference type="Gene3D" id="3.40.50.720">
    <property type="entry name" value="NAD(P)-binding Rossmann-like Domain"/>
    <property type="match status" value="1"/>
</dbReference>
<dbReference type="RefSeq" id="WP_046368453.1">
    <property type="nucleotide sequence ID" value="NZ_BBWV01000001.1"/>
</dbReference>